<name>A0A450T1W6_9GAMM</name>
<evidence type="ECO:0000313" key="6">
    <source>
        <dbReference type="EMBL" id="VFJ73346.1"/>
    </source>
</evidence>
<evidence type="ECO:0000313" key="5">
    <source>
        <dbReference type="EMBL" id="VFJ60499.1"/>
    </source>
</evidence>
<dbReference type="GO" id="GO:0003677">
    <property type="term" value="F:DNA binding"/>
    <property type="evidence" value="ECO:0007669"/>
    <property type="project" value="UniProtKB-UniRule"/>
</dbReference>
<dbReference type="PROSITE" id="PS51740">
    <property type="entry name" value="SPOVT_ABRB"/>
    <property type="match status" value="1"/>
</dbReference>
<dbReference type="EMBL" id="CAADFE010000048">
    <property type="protein sequence ID" value="VFJ73346.1"/>
    <property type="molecule type" value="Genomic_DNA"/>
</dbReference>
<comment type="similarity">
    <text evidence="1">Belongs to the VapB family.</text>
</comment>
<accession>A0A450T1W6</accession>
<dbReference type="SMART" id="SM00966">
    <property type="entry name" value="SpoVT_AbrB"/>
    <property type="match status" value="1"/>
</dbReference>
<dbReference type="EMBL" id="CAADEW010000069">
    <property type="protein sequence ID" value="VFJ57272.1"/>
    <property type="molecule type" value="Genomic_DNA"/>
</dbReference>
<dbReference type="SUPFAM" id="SSF89447">
    <property type="entry name" value="AbrB/MazE/MraZ-like"/>
    <property type="match status" value="1"/>
</dbReference>
<evidence type="ECO:0000256" key="2">
    <source>
        <dbReference type="PROSITE-ProRule" id="PRU01076"/>
    </source>
</evidence>
<evidence type="ECO:0000313" key="4">
    <source>
        <dbReference type="EMBL" id="VFJ57272.1"/>
    </source>
</evidence>
<reference evidence="5" key="1">
    <citation type="submission" date="2019-02" db="EMBL/GenBank/DDBJ databases">
        <authorList>
            <person name="Gruber-Vodicka R. H."/>
            <person name="Seah K. B. B."/>
        </authorList>
    </citation>
    <scope>NUCLEOTIDE SEQUENCE</scope>
    <source>
        <strain evidence="5">BECK_BZ106</strain>
        <strain evidence="6">BECK_BZ131</strain>
        <strain evidence="4">BECK_BZ15</strain>
    </source>
</reference>
<dbReference type="EMBL" id="CAADFD010000057">
    <property type="protein sequence ID" value="VFJ60499.1"/>
    <property type="molecule type" value="Genomic_DNA"/>
</dbReference>
<feature type="domain" description="SpoVT-AbrB" evidence="3">
    <location>
        <begin position="6"/>
        <end position="46"/>
    </location>
</feature>
<dbReference type="InterPro" id="IPR007159">
    <property type="entry name" value="SpoVT-AbrB_dom"/>
</dbReference>
<dbReference type="InterPro" id="IPR037914">
    <property type="entry name" value="SpoVT-AbrB_sf"/>
</dbReference>
<dbReference type="Gene3D" id="2.10.260.10">
    <property type="match status" value="1"/>
</dbReference>
<proteinExistence type="inferred from homology"/>
<dbReference type="Pfam" id="PF04014">
    <property type="entry name" value="MazE_antitoxin"/>
    <property type="match status" value="1"/>
</dbReference>
<dbReference type="InterPro" id="IPR047976">
    <property type="entry name" value="Anti_VapB2-like"/>
</dbReference>
<evidence type="ECO:0000256" key="1">
    <source>
        <dbReference type="ARBA" id="ARBA00007924"/>
    </source>
</evidence>
<evidence type="ECO:0000259" key="3">
    <source>
        <dbReference type="PROSITE" id="PS51740"/>
    </source>
</evidence>
<protein>
    <submittedName>
        <fullName evidence="5">Antitoxin VapB</fullName>
    </submittedName>
</protein>
<organism evidence="5">
    <name type="scientific">Candidatus Kentrum sp. FW</name>
    <dbReference type="NCBI Taxonomy" id="2126338"/>
    <lineage>
        <taxon>Bacteria</taxon>
        <taxon>Pseudomonadati</taxon>
        <taxon>Pseudomonadota</taxon>
        <taxon>Gammaproteobacteria</taxon>
        <taxon>Candidatus Kentrum</taxon>
    </lineage>
</organism>
<dbReference type="PANTHER" id="PTHR37550:SF3">
    <property type="entry name" value="ANTITOXIN VAPB1"/>
    <property type="match status" value="1"/>
</dbReference>
<dbReference type="NCBIfam" id="NF040493">
    <property type="entry name" value="TA_anti_VapB"/>
    <property type="match status" value="1"/>
</dbReference>
<sequence>MSIQTARLFMNGNSQAVRLPKEFRFPGTDVHIRRERDEVILSSRPPTWDDFFDTPSVFGADFLNERDNDPPQERERF</sequence>
<dbReference type="InterPro" id="IPR051734">
    <property type="entry name" value="VapB_TA_antitoxins"/>
</dbReference>
<keyword evidence="2" id="KW-0238">DNA-binding</keyword>
<dbReference type="PANTHER" id="PTHR37550">
    <property type="entry name" value="ANTITOXIN VAPB1"/>
    <property type="match status" value="1"/>
</dbReference>
<dbReference type="AlphaFoldDB" id="A0A450T1W6"/>
<gene>
    <name evidence="4" type="ORF">BECKFW1821A_GA0114235_106915</name>
    <name evidence="5" type="ORF">BECKFW1821B_GA0114236_105717</name>
    <name evidence="6" type="ORF">BECKFW1821C_GA0114237_104823</name>
</gene>